<keyword evidence="2" id="KW-1185">Reference proteome</keyword>
<evidence type="ECO:0000313" key="1">
    <source>
        <dbReference type="EMBL" id="EST07839.1"/>
    </source>
</evidence>
<dbReference type="InterPro" id="IPR029063">
    <property type="entry name" value="SAM-dependent_MTases_sf"/>
</dbReference>
<proteinExistence type="predicted"/>
<dbReference type="PANTHER" id="PTHR14614:SF147">
    <property type="entry name" value="S-ADENOSYLMETHIONINE-DEPENDENT METHYLTRANSFERASE OF THE SEVEN BETA-STRAND FAMILY"/>
    <property type="match status" value="1"/>
</dbReference>
<dbReference type="eggNOG" id="KOG2793">
    <property type="taxonomic scope" value="Eukaryota"/>
</dbReference>
<dbReference type="Pfam" id="PF10294">
    <property type="entry name" value="Methyltransf_16"/>
    <property type="match status" value="1"/>
</dbReference>
<gene>
    <name evidence="1" type="ORF">PSEUBRA_SCAF2g02950</name>
</gene>
<accession>V5EYJ9</accession>
<dbReference type="HOGENOM" id="CLU_105135_0_0_1"/>
<dbReference type="GO" id="GO:0008757">
    <property type="term" value="F:S-adenosylmethionine-dependent methyltransferase activity"/>
    <property type="evidence" value="ECO:0007669"/>
    <property type="project" value="UniProtKB-ARBA"/>
</dbReference>
<dbReference type="PANTHER" id="PTHR14614">
    <property type="entry name" value="HEPATOCELLULAR CARCINOMA-ASSOCIATED ANTIGEN"/>
    <property type="match status" value="1"/>
</dbReference>
<protein>
    <submittedName>
        <fullName evidence="1">Uncharacterized protein</fullName>
    </submittedName>
</protein>
<evidence type="ECO:0000313" key="2">
    <source>
        <dbReference type="Proteomes" id="UP000019377"/>
    </source>
</evidence>
<dbReference type="STRING" id="1365824.V5EYJ9"/>
<dbReference type="Gene3D" id="3.40.50.150">
    <property type="entry name" value="Vaccinia Virus protein VP39"/>
    <property type="match status" value="1"/>
</dbReference>
<dbReference type="OMA" id="VEDAFMP"/>
<organism evidence="1 2">
    <name type="scientific">Kalmanozyma brasiliensis (strain GHG001)</name>
    <name type="common">Yeast</name>
    <name type="synonym">Pseudozyma brasiliensis</name>
    <dbReference type="NCBI Taxonomy" id="1365824"/>
    <lineage>
        <taxon>Eukaryota</taxon>
        <taxon>Fungi</taxon>
        <taxon>Dikarya</taxon>
        <taxon>Basidiomycota</taxon>
        <taxon>Ustilaginomycotina</taxon>
        <taxon>Ustilaginomycetes</taxon>
        <taxon>Ustilaginales</taxon>
        <taxon>Ustilaginaceae</taxon>
        <taxon>Kalmanozyma</taxon>
    </lineage>
</organism>
<sequence length="169" mass="19132">MATAKLLQQTQIPADIVLTDYHTQVLSNLEHNVQENFPTTDESASSASVTVEPLDWLEVHNEVLQGALDLEQPKYDLMLLADVIYAPEHALWIRSSIEALLRKPSSDDNAIESASRAHIIMAVRGTGKFEGLHKTVEDAFMPRVRLDKRSNVGRNDEQEYLWFEVGWTM</sequence>
<dbReference type="AlphaFoldDB" id="V5EYJ9"/>
<dbReference type="OrthoDB" id="433955at2759"/>
<name>V5EYJ9_KALBG</name>
<reference evidence="2" key="1">
    <citation type="journal article" date="2013" name="Genome Announc.">
        <title>Draft genome sequence of Pseudozyma brasiliensis sp. nov. strain GHG001, a high producer of endo-1,4-xylanase isolated from an insect pest of sugarcane.</title>
        <authorList>
            <person name="Oliveira J.V.D.C."/>
            <person name="dos Santos R.A.C."/>
            <person name="Borges T.A."/>
            <person name="Riano-Pachon D.M."/>
            <person name="Goldman G.H."/>
        </authorList>
    </citation>
    <scope>NUCLEOTIDE SEQUENCE [LARGE SCALE GENOMIC DNA]</scope>
    <source>
        <strain evidence="2">GHG001</strain>
    </source>
</reference>
<dbReference type="EMBL" id="KI545862">
    <property type="protein sequence ID" value="EST07839.1"/>
    <property type="molecule type" value="Genomic_DNA"/>
</dbReference>
<dbReference type="Proteomes" id="UP000019377">
    <property type="component" value="Unassembled WGS sequence"/>
</dbReference>
<dbReference type="InterPro" id="IPR019410">
    <property type="entry name" value="Methyltransf_16"/>
</dbReference>